<name>A0A2M7DDK8_9BACT</name>
<dbReference type="Gene3D" id="3.30.160.250">
    <property type="match status" value="1"/>
</dbReference>
<dbReference type="PANTHER" id="PTHR34504">
    <property type="entry name" value="ANTITOXIN HICB"/>
    <property type="match status" value="1"/>
</dbReference>
<comment type="caution">
    <text evidence="2">The sequence shown here is derived from an EMBL/GenBank/DDBJ whole genome shotgun (WGS) entry which is preliminary data.</text>
</comment>
<evidence type="ECO:0000259" key="1">
    <source>
        <dbReference type="Pfam" id="PF15919"/>
    </source>
</evidence>
<dbReference type="InterPro" id="IPR051404">
    <property type="entry name" value="TA_system_antitoxin"/>
</dbReference>
<feature type="domain" description="HicB-like antitoxin of toxin-antitoxin system" evidence="1">
    <location>
        <begin position="20"/>
        <end position="76"/>
    </location>
</feature>
<dbReference type="Proteomes" id="UP000229030">
    <property type="component" value="Unassembled WGS sequence"/>
</dbReference>
<organism evidence="2 3">
    <name type="scientific">bacterium (Candidatus Gribaldobacteria) CG02_land_8_20_14_3_00_41_15</name>
    <dbReference type="NCBI Taxonomy" id="2014270"/>
    <lineage>
        <taxon>Bacteria</taxon>
        <taxon>Candidatus Gribaldobacteria</taxon>
    </lineage>
</organism>
<gene>
    <name evidence="2" type="ORF">COS21_02550</name>
</gene>
<evidence type="ECO:0000313" key="2">
    <source>
        <dbReference type="EMBL" id="PIV46950.1"/>
    </source>
</evidence>
<dbReference type="InterPro" id="IPR031807">
    <property type="entry name" value="HicB-like"/>
</dbReference>
<dbReference type="AlphaFoldDB" id="A0A2M7DDK8"/>
<proteinExistence type="predicted"/>
<evidence type="ECO:0000313" key="3">
    <source>
        <dbReference type="Proteomes" id="UP000229030"/>
    </source>
</evidence>
<accession>A0A2M7DDK8</accession>
<dbReference type="Pfam" id="PF15919">
    <property type="entry name" value="HicB_lk_antitox"/>
    <property type="match status" value="1"/>
</dbReference>
<protein>
    <recommendedName>
        <fullName evidence="1">HicB-like antitoxin of toxin-antitoxin system domain-containing protein</fullName>
    </recommendedName>
</protein>
<dbReference type="SUPFAM" id="SSF143100">
    <property type="entry name" value="TTHA1013/TTHA0281-like"/>
    <property type="match status" value="1"/>
</dbReference>
<dbReference type="EMBL" id="PETV01000070">
    <property type="protein sequence ID" value="PIV46950.1"/>
    <property type="molecule type" value="Genomic_DNA"/>
</dbReference>
<reference evidence="3" key="1">
    <citation type="submission" date="2017-09" db="EMBL/GenBank/DDBJ databases">
        <title>Depth-based differentiation of microbial function through sediment-hosted aquifers and enrichment of novel symbionts in the deep terrestrial subsurface.</title>
        <authorList>
            <person name="Probst A.J."/>
            <person name="Ladd B."/>
            <person name="Jarett J.K."/>
            <person name="Geller-Mcgrath D.E."/>
            <person name="Sieber C.M.K."/>
            <person name="Emerson J.B."/>
            <person name="Anantharaman K."/>
            <person name="Thomas B.C."/>
            <person name="Malmstrom R."/>
            <person name="Stieglmeier M."/>
            <person name="Klingl A."/>
            <person name="Woyke T."/>
            <person name="Ryan C.M."/>
            <person name="Banfield J.F."/>
        </authorList>
    </citation>
    <scope>NUCLEOTIDE SEQUENCE [LARGE SCALE GENOMIC DNA]</scope>
</reference>
<dbReference type="PANTHER" id="PTHR34504:SF2">
    <property type="entry name" value="UPF0150 PROTEIN SSL0259"/>
    <property type="match status" value="1"/>
</dbReference>
<sequence>MVKQKRIEKKKQKKVYNFTALFEPAEEGGYVVNVPALPGCLTQGETFEEAGAMAKDAIELYLQTLYDLKEEIPFESERMVISKIPANICFS</sequence>
<dbReference type="InterPro" id="IPR035069">
    <property type="entry name" value="TTHA1013/TTHA0281-like"/>
</dbReference>